<dbReference type="GO" id="GO:0016263">
    <property type="term" value="F:glycoprotein-N-acetylgalactosamine 3-beta-galactosyltransferase activity"/>
    <property type="evidence" value="ECO:0007669"/>
    <property type="project" value="UniProtKB-EC"/>
</dbReference>
<evidence type="ECO:0000256" key="1">
    <source>
        <dbReference type="ARBA" id="ARBA00004606"/>
    </source>
</evidence>
<keyword evidence="7" id="KW-0812">Transmembrane</keyword>
<evidence type="ECO:0000259" key="13">
    <source>
        <dbReference type="Pfam" id="PF02434"/>
    </source>
</evidence>
<evidence type="ECO:0000313" key="14">
    <source>
        <dbReference type="EMBL" id="KAK4210519.1"/>
    </source>
</evidence>
<feature type="region of interest" description="Disordered" evidence="12">
    <location>
        <begin position="1"/>
        <end position="40"/>
    </location>
</feature>
<evidence type="ECO:0000256" key="10">
    <source>
        <dbReference type="ARBA" id="ARBA00022989"/>
    </source>
</evidence>
<evidence type="ECO:0000256" key="6">
    <source>
        <dbReference type="ARBA" id="ARBA00022679"/>
    </source>
</evidence>
<keyword evidence="8" id="KW-0547">Nucleotide-binding</keyword>
<accession>A0AAN7B508</accession>
<evidence type="ECO:0000256" key="2">
    <source>
        <dbReference type="ARBA" id="ARBA00004922"/>
    </source>
</evidence>
<proteinExistence type="inferred from homology"/>
<evidence type="ECO:0000256" key="9">
    <source>
        <dbReference type="ARBA" id="ARBA00022968"/>
    </source>
</evidence>
<name>A0AAN7B508_9PEZI</name>
<comment type="caution">
    <text evidence="14">The sequence shown here is derived from an EMBL/GenBank/DDBJ whole genome shotgun (WGS) entry which is preliminary data.</text>
</comment>
<keyword evidence="6" id="KW-0808">Transferase</keyword>
<keyword evidence="11" id="KW-0472">Membrane</keyword>
<dbReference type="Pfam" id="PF02434">
    <property type="entry name" value="Fringe"/>
    <property type="match status" value="1"/>
</dbReference>
<evidence type="ECO:0000256" key="11">
    <source>
        <dbReference type="ARBA" id="ARBA00023136"/>
    </source>
</evidence>
<dbReference type="PANTHER" id="PTHR23033">
    <property type="entry name" value="BETA1,3-GALACTOSYLTRANSFERASE"/>
    <property type="match status" value="1"/>
</dbReference>
<dbReference type="EMBL" id="MU858172">
    <property type="protein sequence ID" value="KAK4210519.1"/>
    <property type="molecule type" value="Genomic_DNA"/>
</dbReference>
<keyword evidence="5" id="KW-0328">Glycosyltransferase</keyword>
<feature type="domain" description="Fringe-like glycosyltransferase" evidence="13">
    <location>
        <begin position="200"/>
        <end position="296"/>
    </location>
</feature>
<evidence type="ECO:0000313" key="15">
    <source>
        <dbReference type="Proteomes" id="UP001301769"/>
    </source>
</evidence>
<evidence type="ECO:0000256" key="8">
    <source>
        <dbReference type="ARBA" id="ARBA00022741"/>
    </source>
</evidence>
<evidence type="ECO:0000256" key="4">
    <source>
        <dbReference type="ARBA" id="ARBA00012557"/>
    </source>
</evidence>
<comment type="subcellular location">
    <subcellularLocation>
        <location evidence="1">Membrane</location>
        <topology evidence="1">Single-pass type II membrane protein</topology>
    </subcellularLocation>
</comment>
<dbReference type="GO" id="GO:0000166">
    <property type="term" value="F:nucleotide binding"/>
    <property type="evidence" value="ECO:0007669"/>
    <property type="project" value="UniProtKB-KW"/>
</dbReference>
<comment type="similarity">
    <text evidence="3">Belongs to the glycosyltransferase 31 family. Beta3-Gal-T subfamily.</text>
</comment>
<reference evidence="14" key="1">
    <citation type="journal article" date="2023" name="Mol. Phylogenet. Evol.">
        <title>Genome-scale phylogeny and comparative genomics of the fungal order Sordariales.</title>
        <authorList>
            <person name="Hensen N."/>
            <person name="Bonometti L."/>
            <person name="Westerberg I."/>
            <person name="Brannstrom I.O."/>
            <person name="Guillou S."/>
            <person name="Cros-Aarteil S."/>
            <person name="Calhoun S."/>
            <person name="Haridas S."/>
            <person name="Kuo A."/>
            <person name="Mondo S."/>
            <person name="Pangilinan J."/>
            <person name="Riley R."/>
            <person name="LaButti K."/>
            <person name="Andreopoulos B."/>
            <person name="Lipzen A."/>
            <person name="Chen C."/>
            <person name="Yan M."/>
            <person name="Daum C."/>
            <person name="Ng V."/>
            <person name="Clum A."/>
            <person name="Steindorff A."/>
            <person name="Ohm R.A."/>
            <person name="Martin F."/>
            <person name="Silar P."/>
            <person name="Natvig D.O."/>
            <person name="Lalanne C."/>
            <person name="Gautier V."/>
            <person name="Ament-Velasquez S.L."/>
            <person name="Kruys A."/>
            <person name="Hutchinson M.I."/>
            <person name="Powell A.J."/>
            <person name="Barry K."/>
            <person name="Miller A.N."/>
            <person name="Grigoriev I.V."/>
            <person name="Debuchy R."/>
            <person name="Gladieux P."/>
            <person name="Hiltunen Thoren M."/>
            <person name="Johannesson H."/>
        </authorList>
    </citation>
    <scope>NUCLEOTIDE SEQUENCE</scope>
    <source>
        <strain evidence="14">PSN293</strain>
    </source>
</reference>
<dbReference type="InterPro" id="IPR026050">
    <property type="entry name" value="C1GALT1/C1GALT1_chp1"/>
</dbReference>
<gene>
    <name evidence="14" type="ORF">QBC37DRAFT_474966</name>
</gene>
<organism evidence="14 15">
    <name type="scientific">Rhypophila decipiens</name>
    <dbReference type="NCBI Taxonomy" id="261697"/>
    <lineage>
        <taxon>Eukaryota</taxon>
        <taxon>Fungi</taxon>
        <taxon>Dikarya</taxon>
        <taxon>Ascomycota</taxon>
        <taxon>Pezizomycotina</taxon>
        <taxon>Sordariomycetes</taxon>
        <taxon>Sordariomycetidae</taxon>
        <taxon>Sordariales</taxon>
        <taxon>Naviculisporaceae</taxon>
        <taxon>Rhypophila</taxon>
    </lineage>
</organism>
<dbReference type="Gene3D" id="3.90.550.50">
    <property type="match status" value="1"/>
</dbReference>
<dbReference type="PANTHER" id="PTHR23033:SF43">
    <property type="entry name" value="APPLE DOMAIN-CONTAINING PROTEIN"/>
    <property type="match status" value="1"/>
</dbReference>
<keyword evidence="15" id="KW-1185">Reference proteome</keyword>
<dbReference type="Proteomes" id="UP001301769">
    <property type="component" value="Unassembled WGS sequence"/>
</dbReference>
<keyword evidence="9" id="KW-0735">Signal-anchor</keyword>
<evidence type="ECO:0000256" key="12">
    <source>
        <dbReference type="SAM" id="MobiDB-lite"/>
    </source>
</evidence>
<dbReference type="EC" id="2.4.1.122" evidence="4"/>
<dbReference type="InterPro" id="IPR003378">
    <property type="entry name" value="Fringe-like_glycosylTrfase"/>
</dbReference>
<dbReference type="GO" id="GO:0016020">
    <property type="term" value="C:membrane"/>
    <property type="evidence" value="ECO:0007669"/>
    <property type="project" value="UniProtKB-SubCell"/>
</dbReference>
<comment type="pathway">
    <text evidence="2">Protein modification; protein glycosylation.</text>
</comment>
<sequence>MASPAPLLALNSPKPVASQSRKNQPPAPAEPRTDSFLPFETTSSFHPVSYSKSETQSKSISDLCASFPHHISQNRVQAVLKIGHGESRDKLDAQLNSVSACFQPGELLIFSDLDEDLVLGGSNTNKKRGQNIHRAIDVLANLPSSYFDPYPHNEGQTTQAEEFTNYEAMIALSKEGSLTTENDPTRKDNTGWKLDKYKFLAEVERAWEMRPNKEWYVFYETDTYVVWDNLFRFLLGGLDPDKEWYMGSPSPGRVDNDYADPEENGRKTKIKTWFANGGPGFVLSRGAMEKLLRRESEEGRLVTPPLTLKWLDIIRSDCCGDSVLGWALWKVGIKLSGMFPMFNVYPLHGVPFSERKWCQPVLTMHKTLPADMEGLWRWEQGVRKLGRPLLYADLYEFRHPGSVQAEVRKNWDNTNYDKQAKGGHDVGAKTLDECEKACQDDEKCLQYMWRGEDRHSCVFQVFINLGLEKQPERKEKNITVENPHEGEPAWRLEVEVTSFTSGWMTGRIGEWKSEHECTGVDWLWPSLDRYF</sequence>
<dbReference type="AlphaFoldDB" id="A0AAN7B508"/>
<evidence type="ECO:0000256" key="3">
    <source>
        <dbReference type="ARBA" id="ARBA00006462"/>
    </source>
</evidence>
<protein>
    <recommendedName>
        <fullName evidence="4">N-acetylgalactosaminide beta-1,3-galactosyltransferase</fullName>
        <ecNumber evidence="4">2.4.1.122</ecNumber>
    </recommendedName>
</protein>
<keyword evidence="10" id="KW-1133">Transmembrane helix</keyword>
<reference evidence="14" key="2">
    <citation type="submission" date="2023-05" db="EMBL/GenBank/DDBJ databases">
        <authorList>
            <consortium name="Lawrence Berkeley National Laboratory"/>
            <person name="Steindorff A."/>
            <person name="Hensen N."/>
            <person name="Bonometti L."/>
            <person name="Westerberg I."/>
            <person name="Brannstrom I.O."/>
            <person name="Guillou S."/>
            <person name="Cros-Aarteil S."/>
            <person name="Calhoun S."/>
            <person name="Haridas S."/>
            <person name="Kuo A."/>
            <person name="Mondo S."/>
            <person name="Pangilinan J."/>
            <person name="Riley R."/>
            <person name="Labutti K."/>
            <person name="Andreopoulos B."/>
            <person name="Lipzen A."/>
            <person name="Chen C."/>
            <person name="Yanf M."/>
            <person name="Daum C."/>
            <person name="Ng V."/>
            <person name="Clum A."/>
            <person name="Ohm R."/>
            <person name="Martin F."/>
            <person name="Silar P."/>
            <person name="Natvig D."/>
            <person name="Lalanne C."/>
            <person name="Gautier V."/>
            <person name="Ament-Velasquez S.L."/>
            <person name="Kruys A."/>
            <person name="Hutchinson M.I."/>
            <person name="Powell A.J."/>
            <person name="Barry K."/>
            <person name="Miller A.N."/>
            <person name="Grigoriev I.V."/>
            <person name="Debuchy R."/>
            <person name="Gladieux P."/>
            <person name="Thoren M.H."/>
            <person name="Johannesson H."/>
        </authorList>
    </citation>
    <scope>NUCLEOTIDE SEQUENCE</scope>
    <source>
        <strain evidence="14">PSN293</strain>
    </source>
</reference>
<evidence type="ECO:0000256" key="7">
    <source>
        <dbReference type="ARBA" id="ARBA00022692"/>
    </source>
</evidence>
<evidence type="ECO:0000256" key="5">
    <source>
        <dbReference type="ARBA" id="ARBA00022676"/>
    </source>
</evidence>